<keyword evidence="2" id="KW-1185">Reference proteome</keyword>
<reference evidence="1 2" key="1">
    <citation type="journal article" date="2019" name="Nat. Ecol. Evol.">
        <title>Megaphylogeny resolves global patterns of mushroom evolution.</title>
        <authorList>
            <person name="Varga T."/>
            <person name="Krizsan K."/>
            <person name="Foldi C."/>
            <person name="Dima B."/>
            <person name="Sanchez-Garcia M."/>
            <person name="Sanchez-Ramirez S."/>
            <person name="Szollosi G.J."/>
            <person name="Szarkandi J.G."/>
            <person name="Papp V."/>
            <person name="Albert L."/>
            <person name="Andreopoulos W."/>
            <person name="Angelini C."/>
            <person name="Antonin V."/>
            <person name="Barry K.W."/>
            <person name="Bougher N.L."/>
            <person name="Buchanan P."/>
            <person name="Buyck B."/>
            <person name="Bense V."/>
            <person name="Catcheside P."/>
            <person name="Chovatia M."/>
            <person name="Cooper J."/>
            <person name="Damon W."/>
            <person name="Desjardin D."/>
            <person name="Finy P."/>
            <person name="Geml J."/>
            <person name="Haridas S."/>
            <person name="Hughes K."/>
            <person name="Justo A."/>
            <person name="Karasinski D."/>
            <person name="Kautmanova I."/>
            <person name="Kiss B."/>
            <person name="Kocsube S."/>
            <person name="Kotiranta H."/>
            <person name="LaButti K.M."/>
            <person name="Lechner B.E."/>
            <person name="Liimatainen K."/>
            <person name="Lipzen A."/>
            <person name="Lukacs Z."/>
            <person name="Mihaltcheva S."/>
            <person name="Morgado L.N."/>
            <person name="Niskanen T."/>
            <person name="Noordeloos M.E."/>
            <person name="Ohm R.A."/>
            <person name="Ortiz-Santana B."/>
            <person name="Ovrebo C."/>
            <person name="Racz N."/>
            <person name="Riley R."/>
            <person name="Savchenko A."/>
            <person name="Shiryaev A."/>
            <person name="Soop K."/>
            <person name="Spirin V."/>
            <person name="Szebenyi C."/>
            <person name="Tomsovsky M."/>
            <person name="Tulloss R.E."/>
            <person name="Uehling J."/>
            <person name="Grigoriev I.V."/>
            <person name="Vagvolgyi C."/>
            <person name="Papp T."/>
            <person name="Martin F.M."/>
            <person name="Miettinen O."/>
            <person name="Hibbett D.S."/>
            <person name="Nagy L.G."/>
        </authorList>
    </citation>
    <scope>NUCLEOTIDE SEQUENCE [LARGE SCALE GENOMIC DNA]</scope>
    <source>
        <strain evidence="1 2">HHB13444</strain>
    </source>
</reference>
<name>A0A5C3NU68_9APHY</name>
<dbReference type="Proteomes" id="UP000308197">
    <property type="component" value="Unassembled WGS sequence"/>
</dbReference>
<dbReference type="EMBL" id="ML211795">
    <property type="protein sequence ID" value="TFK80339.1"/>
    <property type="molecule type" value="Genomic_DNA"/>
</dbReference>
<protein>
    <submittedName>
        <fullName evidence="1">Uncharacterized protein</fullName>
    </submittedName>
</protein>
<evidence type="ECO:0000313" key="2">
    <source>
        <dbReference type="Proteomes" id="UP000308197"/>
    </source>
</evidence>
<organism evidence="1 2">
    <name type="scientific">Polyporus arcularius HHB13444</name>
    <dbReference type="NCBI Taxonomy" id="1314778"/>
    <lineage>
        <taxon>Eukaryota</taxon>
        <taxon>Fungi</taxon>
        <taxon>Dikarya</taxon>
        <taxon>Basidiomycota</taxon>
        <taxon>Agaricomycotina</taxon>
        <taxon>Agaricomycetes</taxon>
        <taxon>Polyporales</taxon>
        <taxon>Polyporaceae</taxon>
        <taxon>Polyporus</taxon>
    </lineage>
</organism>
<feature type="non-terminal residue" evidence="1">
    <location>
        <position position="1"/>
    </location>
</feature>
<dbReference type="InParanoid" id="A0A5C3NU68"/>
<gene>
    <name evidence="1" type="ORF">K466DRAFT_504065</name>
</gene>
<evidence type="ECO:0000313" key="1">
    <source>
        <dbReference type="EMBL" id="TFK80339.1"/>
    </source>
</evidence>
<sequence>CQLGCDAVETARHIFVCCPFFDHLRCNAQADVVRETSEQLLMWPQHNTHYYLGTMPPLRLPENIHHELETTRLITRVVHAWHLTSIRLASRIWGEYKRRTTSRVTHPSPTFTLPPSLAYLLNS</sequence>
<dbReference type="AlphaFoldDB" id="A0A5C3NU68"/>
<proteinExistence type="predicted"/>
<accession>A0A5C3NU68</accession>